<keyword evidence="11 13" id="KW-0630">Potassium</keyword>
<dbReference type="InterPro" id="IPR029056">
    <property type="entry name" value="Ribokinase-like"/>
</dbReference>
<feature type="binding site" evidence="13">
    <location>
        <begin position="74"/>
        <end position="78"/>
    </location>
    <ligand>
        <name>substrate</name>
    </ligand>
</feature>
<protein>
    <recommendedName>
        <fullName evidence="3 13">Ribokinase</fullName>
        <shortName evidence="13">RK</shortName>
        <ecNumber evidence="2 13">2.7.1.15</ecNumber>
    </recommendedName>
</protein>
<dbReference type="NCBIfam" id="TIGR02152">
    <property type="entry name" value="D_ribokin_bact"/>
    <property type="match status" value="1"/>
</dbReference>
<comment type="function">
    <text evidence="13">Catalyzes the phosphorylation of ribose at O-5 in a reaction requiring ATP and magnesium. The resulting D-ribose-5-phosphate can then be used either for sythesis of nucleotides, histidine, and tryptophan, or as a component of the pentose phosphate pathway.</text>
</comment>
<keyword evidence="6 13" id="KW-0479">Metal-binding</keyword>
<dbReference type="PROSITE" id="PS00584">
    <property type="entry name" value="PFKB_KINASES_2"/>
    <property type="match status" value="1"/>
</dbReference>
<comment type="similarity">
    <text evidence="13">Belongs to the carbohydrate kinase PfkB family. Ribokinase subfamily.</text>
</comment>
<evidence type="ECO:0000256" key="13">
    <source>
        <dbReference type="HAMAP-Rule" id="MF_03215"/>
    </source>
</evidence>
<evidence type="ECO:0000256" key="7">
    <source>
        <dbReference type="ARBA" id="ARBA00022741"/>
    </source>
</evidence>
<evidence type="ECO:0000256" key="10">
    <source>
        <dbReference type="ARBA" id="ARBA00022842"/>
    </source>
</evidence>
<keyword evidence="12 13" id="KW-0119">Carbohydrate metabolism</keyword>
<dbReference type="PRINTS" id="PR00990">
    <property type="entry name" value="RIBOKINASE"/>
</dbReference>
<dbReference type="Gene3D" id="3.40.1190.20">
    <property type="match status" value="1"/>
</dbReference>
<evidence type="ECO:0000313" key="16">
    <source>
        <dbReference type="Proteomes" id="UP000186922"/>
    </source>
</evidence>
<dbReference type="GO" id="GO:0046872">
    <property type="term" value="F:metal ion binding"/>
    <property type="evidence" value="ECO:0007669"/>
    <property type="project" value="UniProtKB-KW"/>
</dbReference>
<dbReference type="InterPro" id="IPR002173">
    <property type="entry name" value="Carboh/pur_kinase_PfkB_CS"/>
</dbReference>
<reference evidence="15 16" key="1">
    <citation type="journal article" date="2016" name="Nat. Commun.">
        <title>Extremotolerant tardigrade genome and improved radiotolerance of human cultured cells by tardigrade-unique protein.</title>
        <authorList>
            <person name="Hashimoto T."/>
            <person name="Horikawa D.D."/>
            <person name="Saito Y."/>
            <person name="Kuwahara H."/>
            <person name="Kozuka-Hata H."/>
            <person name="Shin-I T."/>
            <person name="Minakuchi Y."/>
            <person name="Ohishi K."/>
            <person name="Motoyama A."/>
            <person name="Aizu T."/>
            <person name="Enomoto A."/>
            <person name="Kondo K."/>
            <person name="Tanaka S."/>
            <person name="Hara Y."/>
            <person name="Koshikawa S."/>
            <person name="Sagara H."/>
            <person name="Miura T."/>
            <person name="Yokobori S."/>
            <person name="Miyagawa K."/>
            <person name="Suzuki Y."/>
            <person name="Kubo T."/>
            <person name="Oyama M."/>
            <person name="Kohara Y."/>
            <person name="Fujiyama A."/>
            <person name="Arakawa K."/>
            <person name="Katayama T."/>
            <person name="Toyoda A."/>
            <person name="Kunieda T."/>
        </authorList>
    </citation>
    <scope>NUCLEOTIDE SEQUENCE [LARGE SCALE GENOMIC DNA]</scope>
    <source>
        <strain evidence="15 16">YOKOZUNA-1</strain>
    </source>
</reference>
<dbReference type="Pfam" id="PF00294">
    <property type="entry name" value="PfkB"/>
    <property type="match status" value="1"/>
</dbReference>
<evidence type="ECO:0000256" key="3">
    <source>
        <dbReference type="ARBA" id="ARBA00016943"/>
    </source>
</evidence>
<evidence type="ECO:0000256" key="8">
    <source>
        <dbReference type="ARBA" id="ARBA00022777"/>
    </source>
</evidence>
<dbReference type="EMBL" id="BDGG01000002">
    <property type="protein sequence ID" value="GAU93914.1"/>
    <property type="molecule type" value="Genomic_DNA"/>
</dbReference>
<dbReference type="FunFam" id="3.40.1190.20:FF:000010">
    <property type="entry name" value="Ribokinase"/>
    <property type="match status" value="1"/>
</dbReference>
<feature type="binding site" evidence="13">
    <location>
        <position position="228"/>
    </location>
    <ligand>
        <name>ATP</name>
        <dbReference type="ChEBI" id="CHEBI:30616"/>
    </ligand>
</feature>
<evidence type="ECO:0000256" key="12">
    <source>
        <dbReference type="ARBA" id="ARBA00023277"/>
    </source>
</evidence>
<comment type="catalytic activity">
    <reaction evidence="13">
        <text>D-ribose + ATP = D-ribose 5-phosphate + ADP + H(+)</text>
        <dbReference type="Rhea" id="RHEA:13697"/>
        <dbReference type="ChEBI" id="CHEBI:15378"/>
        <dbReference type="ChEBI" id="CHEBI:30616"/>
        <dbReference type="ChEBI" id="CHEBI:47013"/>
        <dbReference type="ChEBI" id="CHEBI:78346"/>
        <dbReference type="ChEBI" id="CHEBI:456216"/>
        <dbReference type="EC" id="2.7.1.15"/>
    </reaction>
</comment>
<proteinExistence type="inferred from homology"/>
<organism evidence="15 16">
    <name type="scientific">Ramazzottius varieornatus</name>
    <name type="common">Water bear</name>
    <name type="synonym">Tardigrade</name>
    <dbReference type="NCBI Taxonomy" id="947166"/>
    <lineage>
        <taxon>Eukaryota</taxon>
        <taxon>Metazoa</taxon>
        <taxon>Ecdysozoa</taxon>
        <taxon>Tardigrada</taxon>
        <taxon>Eutardigrada</taxon>
        <taxon>Parachela</taxon>
        <taxon>Hypsibioidea</taxon>
        <taxon>Ramazzottiidae</taxon>
        <taxon>Ramazzottius</taxon>
    </lineage>
</organism>
<feature type="binding site" evidence="13">
    <location>
        <position position="332"/>
    </location>
    <ligand>
        <name>K(+)</name>
        <dbReference type="ChEBI" id="CHEBI:29103"/>
    </ligand>
</feature>
<dbReference type="InterPro" id="IPR011611">
    <property type="entry name" value="PfkB_dom"/>
</dbReference>
<dbReference type="SUPFAM" id="SSF53613">
    <property type="entry name" value="Ribokinase-like"/>
    <property type="match status" value="1"/>
</dbReference>
<dbReference type="GO" id="GO:0019303">
    <property type="term" value="P:D-ribose catabolic process"/>
    <property type="evidence" value="ECO:0007669"/>
    <property type="project" value="UniProtKB-UniRule"/>
</dbReference>
<dbReference type="GO" id="GO:0004747">
    <property type="term" value="F:ribokinase activity"/>
    <property type="evidence" value="ECO:0007669"/>
    <property type="project" value="UniProtKB-UniRule"/>
</dbReference>
<comment type="similarity">
    <text evidence="1">Belongs to the carbohydrate kinase pfkB family.</text>
</comment>
<dbReference type="UniPathway" id="UPA00916">
    <property type="reaction ID" value="UER00889"/>
</dbReference>
<comment type="activity regulation">
    <text evidence="13">Activated by a monovalent cation that binds near, but not in, the active site. The most likely occupant of the site in vivo is potassium. Ion binding induces a conformational change that may alter substrate affinity.</text>
</comment>
<comment type="caution">
    <text evidence="13">Lacks conserved residue(s) required for the propagation of feature annotation.</text>
</comment>
<feature type="binding site" evidence="13">
    <location>
        <position position="183"/>
    </location>
    <ligand>
        <name>substrate</name>
    </ligand>
</feature>
<keyword evidence="5 13" id="KW-0808">Transferase</keyword>
<comment type="subunit">
    <text evidence="13">Homodimer.</text>
</comment>
<comment type="pathway">
    <text evidence="13">Carbohydrate metabolism; D-ribose degradation; D-ribose 5-phosphate from beta-D-ribopyranose: step 2/2.</text>
</comment>
<feature type="binding site" evidence="13">
    <location>
        <begin position="264"/>
        <end position="269"/>
    </location>
    <ligand>
        <name>ATP</name>
        <dbReference type="ChEBI" id="CHEBI:30616"/>
    </ligand>
</feature>
<dbReference type="EC" id="2.7.1.15" evidence="2 13"/>
<name>A0A1D1UW73_RAMVA</name>
<feature type="active site" description="Proton acceptor" evidence="13">
    <location>
        <position position="298"/>
    </location>
</feature>
<dbReference type="PANTHER" id="PTHR10584">
    <property type="entry name" value="SUGAR KINASE"/>
    <property type="match status" value="1"/>
</dbReference>
<feature type="domain" description="Carbohydrate kinase PfkB" evidence="14">
    <location>
        <begin position="38"/>
        <end position="343"/>
    </location>
</feature>
<feature type="binding site" evidence="13">
    <location>
        <begin position="46"/>
        <end position="48"/>
    </location>
    <ligand>
        <name>substrate</name>
    </ligand>
</feature>
<dbReference type="CDD" id="cd01174">
    <property type="entry name" value="ribokinase"/>
    <property type="match status" value="1"/>
</dbReference>
<evidence type="ECO:0000256" key="5">
    <source>
        <dbReference type="ARBA" id="ARBA00022679"/>
    </source>
</evidence>
<evidence type="ECO:0000256" key="4">
    <source>
        <dbReference type="ARBA" id="ARBA00022490"/>
    </source>
</evidence>
<evidence type="ECO:0000313" key="15">
    <source>
        <dbReference type="EMBL" id="GAU93914.1"/>
    </source>
</evidence>
<evidence type="ECO:0000259" key="14">
    <source>
        <dbReference type="Pfam" id="PF00294"/>
    </source>
</evidence>
<feature type="binding site" evidence="13">
    <location>
        <position position="298"/>
    </location>
    <ligand>
        <name>substrate</name>
    </ligand>
</feature>
<comment type="caution">
    <text evidence="15">The sequence shown here is derived from an EMBL/GenBank/DDBJ whole genome shotgun (WGS) entry which is preliminary data.</text>
</comment>
<dbReference type="GO" id="GO:0005634">
    <property type="term" value="C:nucleus"/>
    <property type="evidence" value="ECO:0007669"/>
    <property type="project" value="UniProtKB-SubCell"/>
</dbReference>
<keyword evidence="8 13" id="KW-0418">Kinase</keyword>
<accession>A0A1D1UW73</accession>
<feature type="binding site" evidence="13">
    <location>
        <position position="292"/>
    </location>
    <ligand>
        <name>K(+)</name>
        <dbReference type="ChEBI" id="CHEBI:29103"/>
    </ligand>
</feature>
<feature type="binding site" evidence="13">
    <location>
        <position position="341"/>
    </location>
    <ligand>
        <name>K(+)</name>
        <dbReference type="ChEBI" id="CHEBI:29103"/>
    </ligand>
</feature>
<feature type="binding site" evidence="13">
    <location>
        <begin position="297"/>
        <end position="298"/>
    </location>
    <ligand>
        <name>ATP</name>
        <dbReference type="ChEBI" id="CHEBI:30616"/>
    </ligand>
</feature>
<evidence type="ECO:0000256" key="1">
    <source>
        <dbReference type="ARBA" id="ARBA00005380"/>
    </source>
</evidence>
<keyword evidence="9 13" id="KW-0067">ATP-binding</keyword>
<keyword evidence="10 13" id="KW-0460">Magnesium</keyword>
<dbReference type="InterPro" id="IPR002139">
    <property type="entry name" value="Ribo/fructo_kinase"/>
</dbReference>
<comment type="cofactor">
    <cofactor evidence="13">
        <name>Mg(2+)</name>
        <dbReference type="ChEBI" id="CHEBI:18420"/>
    </cofactor>
    <text evidence="13">Requires a divalent cation, most likely magnesium in vivo, as an electrophilic catalyst to aid phosphoryl group transfer. It is the chelate of the metal and the nucleotide that is the actual substrate.</text>
</comment>
<feature type="binding site" evidence="13">
    <location>
        <position position="294"/>
    </location>
    <ligand>
        <name>K(+)</name>
        <dbReference type="ChEBI" id="CHEBI:29103"/>
    </ligand>
</feature>
<keyword evidence="4 13" id="KW-0963">Cytoplasm</keyword>
<evidence type="ECO:0000256" key="9">
    <source>
        <dbReference type="ARBA" id="ARBA00022840"/>
    </source>
</evidence>
<dbReference type="InterPro" id="IPR011877">
    <property type="entry name" value="Ribokinase"/>
</dbReference>
<dbReference type="SMR" id="A0A1D1UW73"/>
<feature type="binding site" evidence="13">
    <location>
        <position position="335"/>
    </location>
    <ligand>
        <name>K(+)</name>
        <dbReference type="ChEBI" id="CHEBI:29103"/>
    </ligand>
</feature>
<keyword evidence="7 13" id="KW-0547">Nucleotide-binding</keyword>
<feature type="binding site" evidence="13">
    <location>
        <position position="337"/>
    </location>
    <ligand>
        <name>K(+)</name>
        <dbReference type="ChEBI" id="CHEBI:29103"/>
    </ligand>
</feature>
<evidence type="ECO:0000256" key="6">
    <source>
        <dbReference type="ARBA" id="ARBA00022723"/>
    </source>
</evidence>
<evidence type="ECO:0000256" key="2">
    <source>
        <dbReference type="ARBA" id="ARBA00012035"/>
    </source>
</evidence>
<dbReference type="GO" id="GO:0005829">
    <property type="term" value="C:cytosol"/>
    <property type="evidence" value="ECO:0007669"/>
    <property type="project" value="TreeGrafter"/>
</dbReference>
<dbReference type="GO" id="GO:0005524">
    <property type="term" value="F:ATP binding"/>
    <property type="evidence" value="ECO:0007669"/>
    <property type="project" value="UniProtKB-UniRule"/>
</dbReference>
<gene>
    <name evidence="15" type="primary">RvY_05777-1</name>
    <name evidence="15" type="synonym">RvY_05777.1</name>
    <name evidence="15" type="ORF">RvY_05777</name>
</gene>
<dbReference type="Proteomes" id="UP000186922">
    <property type="component" value="Unassembled WGS sequence"/>
</dbReference>
<keyword evidence="13" id="KW-0539">Nucleus</keyword>
<evidence type="ECO:0000256" key="11">
    <source>
        <dbReference type="ARBA" id="ARBA00022958"/>
    </source>
</evidence>
<dbReference type="AlphaFoldDB" id="A0A1D1UW73"/>
<sequence>MISIANAPWEVGFLSHLRPTSSPTSEYLARSRLEKMWDIVVVGSMMMDLVSTVERLPKVGETIHGISFEHNYGGKGANQCVAAASLGATTAMVGLVGEDSYGKKYLRHLRELEIGEGSTSGIDLEQVFQTSKAMTGIASIWVDGQGNNSIIITAGANSDLKVSDLKGADHLLKKAKMIVCQLEIPIETTLEVLRRAKEYGCRSIFNPAPAVKDLPAEFLSYSDILCANETEAELLCGFPVDTDDACQRALAFLLERGPNTAIITLGERGAVFATKDSPKTQFVTVDQVKVVDTTGAGDAFVGALAHFLVADPEGEGKLREAVRKACKYASLTVQFPGSQKSFPAIENMMADFFD</sequence>
<dbReference type="OrthoDB" id="415590at2759"/>
<comment type="subcellular location">
    <subcellularLocation>
        <location evidence="13">Cytoplasm</location>
    </subcellularLocation>
    <subcellularLocation>
        <location evidence="13">Nucleus</location>
    </subcellularLocation>
</comment>
<dbReference type="HAMAP" id="MF_01987">
    <property type="entry name" value="Ribokinase"/>
    <property type="match status" value="1"/>
</dbReference>
<dbReference type="STRING" id="947166.A0A1D1UW73"/>
<keyword evidence="16" id="KW-1185">Reference proteome</keyword>
<dbReference type="PANTHER" id="PTHR10584:SF166">
    <property type="entry name" value="RIBOKINASE"/>
    <property type="match status" value="1"/>
</dbReference>